<evidence type="ECO:0000256" key="4">
    <source>
        <dbReference type="SAM" id="MobiDB-lite"/>
    </source>
</evidence>
<dbReference type="Gene3D" id="2.130.10.10">
    <property type="entry name" value="YVTN repeat-like/Quinoprotein amine dehydrogenase"/>
    <property type="match status" value="3"/>
</dbReference>
<dbReference type="InterPro" id="IPR027417">
    <property type="entry name" value="P-loop_NTPase"/>
</dbReference>
<dbReference type="STRING" id="69293.ENSGACP00000004180"/>
<dbReference type="Ensembl" id="ENSGACT00000004194.2">
    <property type="protein sequence ID" value="ENSGACP00000004180.2"/>
    <property type="gene ID" value="ENSGACG00000003193.2"/>
</dbReference>
<dbReference type="InterPro" id="IPR057588">
    <property type="entry name" value="NWD1/2-like_WH"/>
</dbReference>
<feature type="repeat" description="WD" evidence="3">
    <location>
        <begin position="1515"/>
        <end position="1549"/>
    </location>
</feature>
<dbReference type="GeneTree" id="ENSGT00940000166794"/>
<evidence type="ECO:0008006" key="10">
    <source>
        <dbReference type="Google" id="ProtNLM"/>
    </source>
</evidence>
<evidence type="ECO:0000313" key="9">
    <source>
        <dbReference type="Proteomes" id="UP000007635"/>
    </source>
</evidence>
<feature type="domain" description="NACHT" evidence="5">
    <location>
        <begin position="418"/>
        <end position="589"/>
    </location>
</feature>
<feature type="repeat" description="WD" evidence="3">
    <location>
        <begin position="947"/>
        <end position="988"/>
    </location>
</feature>
<dbReference type="InterPro" id="IPR001680">
    <property type="entry name" value="WD40_rpt"/>
</dbReference>
<dbReference type="SUPFAM" id="SSF52540">
    <property type="entry name" value="P-loop containing nucleoside triphosphate hydrolases"/>
    <property type="match status" value="1"/>
</dbReference>
<reference evidence="8 9" key="1">
    <citation type="journal article" date="2021" name="G3 (Bethesda)">
        <title>Improved contiguity of the threespine stickleback genome using long-read sequencing.</title>
        <authorList>
            <person name="Nath S."/>
            <person name="Shaw D.E."/>
            <person name="White M.A."/>
        </authorList>
    </citation>
    <scope>NUCLEOTIDE SEQUENCE [LARGE SCALE GENOMIC DNA]</scope>
    <source>
        <strain evidence="8 9">Lake Benthic</strain>
    </source>
</reference>
<reference evidence="8" key="3">
    <citation type="submission" date="2025-09" db="UniProtKB">
        <authorList>
            <consortium name="Ensembl"/>
        </authorList>
    </citation>
    <scope>IDENTIFICATION</scope>
</reference>
<evidence type="ECO:0000259" key="5">
    <source>
        <dbReference type="Pfam" id="PF05729"/>
    </source>
</evidence>
<dbReference type="PROSITE" id="PS00678">
    <property type="entry name" value="WD_REPEATS_1"/>
    <property type="match status" value="1"/>
</dbReference>
<reference evidence="8" key="2">
    <citation type="submission" date="2025-08" db="UniProtKB">
        <authorList>
            <consortium name="Ensembl"/>
        </authorList>
    </citation>
    <scope>IDENTIFICATION</scope>
</reference>
<dbReference type="Pfam" id="PF13271">
    <property type="entry name" value="DUF4062"/>
    <property type="match status" value="1"/>
</dbReference>
<dbReference type="PANTHER" id="PTHR45013">
    <property type="entry name" value="NACHT DOMAIN- AND WD REPEAT-CONTAINING PROTEIN 1"/>
    <property type="match status" value="1"/>
</dbReference>
<dbReference type="eggNOG" id="KOG3602">
    <property type="taxonomic scope" value="Eukaryota"/>
</dbReference>
<dbReference type="GeneID" id="120823710"/>
<dbReference type="RefSeq" id="XP_040039870.1">
    <property type="nucleotide sequence ID" value="XM_040183936.1"/>
</dbReference>
<dbReference type="OMA" id="RGVQCVC"/>
<evidence type="ECO:0000256" key="2">
    <source>
        <dbReference type="ARBA" id="ARBA00022737"/>
    </source>
</evidence>
<dbReference type="Pfam" id="PF25469">
    <property type="entry name" value="WHD_NWD1"/>
    <property type="match status" value="1"/>
</dbReference>
<dbReference type="Proteomes" id="UP000007635">
    <property type="component" value="Chromosome VIII"/>
</dbReference>
<name>G3NFS5_GASAC</name>
<evidence type="ECO:0000256" key="3">
    <source>
        <dbReference type="PROSITE-ProRule" id="PRU00221"/>
    </source>
</evidence>
<feature type="domain" description="NWD1/2-like winged helix-turn-helix" evidence="7">
    <location>
        <begin position="646"/>
        <end position="756"/>
    </location>
</feature>
<feature type="region of interest" description="Disordered" evidence="4">
    <location>
        <begin position="1108"/>
        <end position="1128"/>
    </location>
</feature>
<accession>G3NFS5</accession>
<dbReference type="InterPro" id="IPR020472">
    <property type="entry name" value="WD40_PAC1"/>
</dbReference>
<dbReference type="InterPro" id="IPR043365">
    <property type="entry name" value="NWD1"/>
</dbReference>
<dbReference type="PANTHER" id="PTHR45013:SF1">
    <property type="entry name" value="NACHT DOMAIN- AND WD REPEAT-CONTAINING PROTEIN 1"/>
    <property type="match status" value="1"/>
</dbReference>
<dbReference type="PROSITE" id="PS50082">
    <property type="entry name" value="WD_REPEATS_2"/>
    <property type="match status" value="4"/>
</dbReference>
<dbReference type="InterPro" id="IPR036322">
    <property type="entry name" value="WD40_repeat_dom_sf"/>
</dbReference>
<dbReference type="Gene3D" id="1.25.40.370">
    <property type="match status" value="1"/>
</dbReference>
<organism evidence="8 9">
    <name type="scientific">Gasterosteus aculeatus aculeatus</name>
    <name type="common">three-spined stickleback</name>
    <dbReference type="NCBI Taxonomy" id="481459"/>
    <lineage>
        <taxon>Eukaryota</taxon>
        <taxon>Metazoa</taxon>
        <taxon>Chordata</taxon>
        <taxon>Craniata</taxon>
        <taxon>Vertebrata</taxon>
        <taxon>Euteleostomi</taxon>
        <taxon>Actinopterygii</taxon>
        <taxon>Neopterygii</taxon>
        <taxon>Teleostei</taxon>
        <taxon>Neoteleostei</taxon>
        <taxon>Acanthomorphata</taxon>
        <taxon>Eupercaria</taxon>
        <taxon>Perciformes</taxon>
        <taxon>Cottioidei</taxon>
        <taxon>Gasterosteales</taxon>
        <taxon>Gasterosteidae</taxon>
        <taxon>Gasterosteus</taxon>
    </lineage>
</organism>
<dbReference type="InterPro" id="IPR007111">
    <property type="entry name" value="NACHT_NTPase"/>
</dbReference>
<evidence type="ECO:0000313" key="8">
    <source>
        <dbReference type="Ensembl" id="ENSGACP00000004180.2"/>
    </source>
</evidence>
<evidence type="ECO:0000259" key="7">
    <source>
        <dbReference type="Pfam" id="PF25469"/>
    </source>
</evidence>
<dbReference type="InterPro" id="IPR025139">
    <property type="entry name" value="DUF4062"/>
</dbReference>
<dbReference type="SMART" id="SM00320">
    <property type="entry name" value="WD40"/>
    <property type="match status" value="9"/>
</dbReference>
<keyword evidence="2" id="KW-0677">Repeat</keyword>
<feature type="repeat" description="WD" evidence="3">
    <location>
        <begin position="1463"/>
        <end position="1497"/>
    </location>
</feature>
<keyword evidence="9" id="KW-1185">Reference proteome</keyword>
<dbReference type="Pfam" id="PF00400">
    <property type="entry name" value="WD40"/>
    <property type="match status" value="4"/>
</dbReference>
<proteinExistence type="predicted"/>
<keyword evidence="1 3" id="KW-0853">WD repeat</keyword>
<feature type="compositionally biased region" description="Polar residues" evidence="4">
    <location>
        <begin position="1109"/>
        <end position="1128"/>
    </location>
</feature>
<dbReference type="InterPro" id="IPR019775">
    <property type="entry name" value="WD40_repeat_CS"/>
</dbReference>
<sequence>MAEHPAAAGGGGGGGDVSLQDVLTGRIDGAQRTENGSNMIRVFVSSTFTDMSSERKALLEKAYPEVLAFCRSLGMVFEVVDLCWGIRSDSFGDHEVCEIFLQEIKSCQRISAGPAFIALLGNRYGHRTLPRVIPEKQFEVLLSKLSKSPDGVKQLNKWFLKDNNAVPPTYILQPITTHFPHYSDLRPESGSQRDENLLSWRLTETQVLQLLRSAATDAEAAGDITEEQKQLYFTSVTAQEFEQGLWKDSSEQSALLFVREIPSQRGKDGPKRFAKYLDLRGDGLLDKEVQGLLASLKSRLYATRKEILNLHCVELNKGSIDPMRKEHAQYLDAICEQFVSQMKVRIEAVVNSPVVGRRRRLWGNIEEEREEISDWVVEEVLRHATMSTKLCRSLHGREGLLGKLCCAMWESTNVHHSPLVVHGDAGMGKTALLCKVAQEMRSVFEAGVVVVIRLLSDRHPQRPDIDHVLRGVCFQICLACGLAPPSHPTANTHLELLPFFWDVLTKVSDQGDTLLIILDAVDQLSDQHHAHKLHWMPADLPPNVHLIVSMETNSEVFANMRLKLKSLASFFEVDRLSRDEGKQMMESYLLASQRTLTPAQSDGVLQSFEQTGSPLHLTLILSAAKRWTSFTLLTATHLGPNTQEMMSRLFLMLEEKHGKELVGGALGYITLARGGLLEAELRDLMSLDDDIVCEVYRYSLPPSPSLIRLPPLLWARLRRDLQDQLEERWTSGVATIAFNNRHLCEAVSARYLTSQRRGQKLKILAEYFLGRWSGKLKPVALPGLSLLLSDRKVPPQPLWFAPGLANIRKLEELPHHLLHAGLWEELRQEVIGSAEWLYCKMRVCGVSSVIRDLDQCSQYMDCTETRLIRDTLVLIKSSLDFLDGHMEPFLFYAELLARLFSLARPFSSVIGQLCSQCEESLLMCPEPVLIPKCSFLQQPGGALQHTLTGLLGGVLCVHVSVEAGLLVAGSEDGTVAVWSLADQRLVHSLLGHTGAVLSVKVVGIAAHCFSLAADGSLRRWSLIDGQQQLCIQEAVPVDSTPSSVFLHLSEELICVYTRTQVKMWKPTGAELLLLSSSDDEDDGLMVLGVLGAAVVRLGDSGLVRISHPVNESQTVETQPDSSPQRSLTPVKSVTLPKRGKVFVVSKEGFLHQISTTEKQTAVPFPLVPSLLSVTEDEKILIAGSERTLSLFNINRDSVDRFLDLQHDDNVLSGCVSSDCRLLVSGAADQLIRIWSVTTGALLDTLCGSDAPVTSVVLYYGFVVSASTAAAGVHLWNLKYDTDHKPVAHIPAGCAHVVVAKDSDRVFYVRQQNQTEVISWNNNTGCLSERLAVSAEVCCLELAQNKRLLFCGLNTGTVLIYPLALPQETLCLPPPESLSRVLCLAVSSQEKHMAVAYEDSICLFEITTRDSFPAVEGPLQRLPLSLLHAPLSSMALLSDRRLLYGTSCGEVRFHDFCNGSSSDLEAHRGRVTCVTVSNWGTRALVGSEDAVLRLWSLSPLVLDHTMEYKGFFFEGVLSAAFSESDQFVFTGSQDRTVKVWDVATGDLLYVQYVYSPVVRMVTVRSGFVALSQQGCVIREEFRCPEHVSPDYNPLRNVKARYRITSREKTGQPVQQRPGSDLEHYNPALFNLDLVGRLREKPSSACLIL</sequence>
<dbReference type="InParanoid" id="G3NFS5"/>
<dbReference type="Gene3D" id="3.40.50.300">
    <property type="entry name" value="P-loop containing nucleotide triphosphate hydrolases"/>
    <property type="match status" value="1"/>
</dbReference>
<dbReference type="KEGG" id="gat:120823710"/>
<dbReference type="SUPFAM" id="SSF50978">
    <property type="entry name" value="WD40 repeat-like"/>
    <property type="match status" value="1"/>
</dbReference>
<feature type="domain" description="DUF4062" evidence="6">
    <location>
        <begin position="41"/>
        <end position="127"/>
    </location>
</feature>
<dbReference type="InterPro" id="IPR011047">
    <property type="entry name" value="Quinoprotein_ADH-like_sf"/>
</dbReference>
<dbReference type="PRINTS" id="PR00320">
    <property type="entry name" value="GPROTEINBRPT"/>
</dbReference>
<dbReference type="PROSITE" id="PS50294">
    <property type="entry name" value="WD_REPEATS_REGION"/>
    <property type="match status" value="1"/>
</dbReference>
<dbReference type="Pfam" id="PF05729">
    <property type="entry name" value="NACHT"/>
    <property type="match status" value="1"/>
</dbReference>
<protein>
    <recommendedName>
        <fullName evidence="10">NACHT and WD repeat domain containing 1</fullName>
    </recommendedName>
</protein>
<feature type="repeat" description="WD" evidence="3">
    <location>
        <begin position="1203"/>
        <end position="1244"/>
    </location>
</feature>
<evidence type="ECO:0000259" key="6">
    <source>
        <dbReference type="Pfam" id="PF13271"/>
    </source>
</evidence>
<evidence type="ECO:0000256" key="1">
    <source>
        <dbReference type="ARBA" id="ARBA00022574"/>
    </source>
</evidence>
<dbReference type="InterPro" id="IPR015943">
    <property type="entry name" value="WD40/YVTN_repeat-like_dom_sf"/>
</dbReference>
<dbReference type="CTD" id="284434"/>
<dbReference type="SUPFAM" id="SSF50998">
    <property type="entry name" value="Quinoprotein alcohol dehydrogenase-like"/>
    <property type="match status" value="1"/>
</dbReference>